<organism evidence="2 3">
    <name type="scientific">Saccharothrix yanglingensis</name>
    <dbReference type="NCBI Taxonomy" id="659496"/>
    <lineage>
        <taxon>Bacteria</taxon>
        <taxon>Bacillati</taxon>
        <taxon>Actinomycetota</taxon>
        <taxon>Actinomycetes</taxon>
        <taxon>Pseudonocardiales</taxon>
        <taxon>Pseudonocardiaceae</taxon>
        <taxon>Saccharothrix</taxon>
    </lineage>
</organism>
<accession>A0ABU0X8K0</accession>
<proteinExistence type="predicted"/>
<evidence type="ECO:0000313" key="3">
    <source>
        <dbReference type="Proteomes" id="UP001225605"/>
    </source>
</evidence>
<dbReference type="Pfam" id="PF13340">
    <property type="entry name" value="DUF4096"/>
    <property type="match status" value="1"/>
</dbReference>
<keyword evidence="3" id="KW-1185">Reference proteome</keyword>
<name>A0ABU0X8K0_9PSEU</name>
<evidence type="ECO:0000313" key="2">
    <source>
        <dbReference type="EMBL" id="MDQ2588372.1"/>
    </source>
</evidence>
<gene>
    <name evidence="2" type="ORF">CKY47_31290</name>
</gene>
<dbReference type="Proteomes" id="UP001225605">
    <property type="component" value="Unassembled WGS sequence"/>
</dbReference>
<dbReference type="InterPro" id="IPR025161">
    <property type="entry name" value="IS402-like_dom"/>
</dbReference>
<protein>
    <recommendedName>
        <fullName evidence="1">Insertion element IS402-like domain-containing protein</fullName>
    </recommendedName>
</protein>
<evidence type="ECO:0000259" key="1">
    <source>
        <dbReference type="Pfam" id="PF13340"/>
    </source>
</evidence>
<sequence>MLNAILWKLRTGAPWRDLSDRYGLWKTAPGRDAVVAGAVRGPARGTLRHSARLAPGR</sequence>
<feature type="domain" description="Insertion element IS402-like" evidence="1">
    <location>
        <begin position="1"/>
        <end position="28"/>
    </location>
</feature>
<reference evidence="2 3" key="1">
    <citation type="submission" date="2017-06" db="EMBL/GenBank/DDBJ databases">
        <title>Cultured bacterium strain Saccharothrix yanglingensis Hhs.015.</title>
        <authorList>
            <person name="Xia Y."/>
        </authorList>
    </citation>
    <scope>NUCLEOTIDE SEQUENCE [LARGE SCALE GENOMIC DNA]</scope>
    <source>
        <strain evidence="2 3">Hhs.015</strain>
    </source>
</reference>
<comment type="caution">
    <text evidence="2">The sequence shown here is derived from an EMBL/GenBank/DDBJ whole genome shotgun (WGS) entry which is preliminary data.</text>
</comment>
<dbReference type="EMBL" id="NSDM01000018">
    <property type="protein sequence ID" value="MDQ2588372.1"/>
    <property type="molecule type" value="Genomic_DNA"/>
</dbReference>